<sequence>MLHKLFSLLVPLSENDVKVAVKEWINQSSLTKKNFQIIEEALIDSRFTDDVWNNSSFAILDINQITNDSYYLRVYLLYYLIFPKKLPDFLTWFNRQKNRQ</sequence>
<dbReference type="Proteomes" id="UP000441080">
    <property type="component" value="Unassembled WGS sequence"/>
</dbReference>
<proteinExistence type="predicted"/>
<name>A0AAD3B3K0_MICAE</name>
<protein>
    <submittedName>
        <fullName evidence="1">Uncharacterized protein</fullName>
    </submittedName>
</protein>
<dbReference type="EMBL" id="BJCK01000139">
    <property type="protein sequence ID" value="GCL60900.1"/>
    <property type="molecule type" value="Genomic_DNA"/>
</dbReference>
<accession>A0AAD3B3K0</accession>
<evidence type="ECO:0000313" key="1">
    <source>
        <dbReference type="EMBL" id="GCL60900.1"/>
    </source>
</evidence>
<gene>
    <name evidence="1" type="ORF">NIES3807_40890</name>
</gene>
<dbReference type="AlphaFoldDB" id="A0AAD3B3K0"/>
<comment type="caution">
    <text evidence="1">The sequence shown here is derived from an EMBL/GenBank/DDBJ whole genome shotgun (WGS) entry which is preliminary data.</text>
</comment>
<organism evidence="1 2">
    <name type="scientific">Microcystis aeruginosa NIES-3807</name>
    <dbReference type="NCBI Taxonomy" id="2517785"/>
    <lineage>
        <taxon>Bacteria</taxon>
        <taxon>Bacillati</taxon>
        <taxon>Cyanobacteriota</taxon>
        <taxon>Cyanophyceae</taxon>
        <taxon>Oscillatoriophycideae</taxon>
        <taxon>Chroococcales</taxon>
        <taxon>Microcystaceae</taxon>
        <taxon>Microcystis</taxon>
    </lineage>
</organism>
<dbReference type="RefSeq" id="WP_159253871.1">
    <property type="nucleotide sequence ID" value="NZ_BJCK01000139.1"/>
</dbReference>
<evidence type="ECO:0000313" key="2">
    <source>
        <dbReference type="Proteomes" id="UP000441080"/>
    </source>
</evidence>
<reference evidence="1 2" key="1">
    <citation type="submission" date="2019-02" db="EMBL/GenBank/DDBJ databases">
        <title>Draft genome sequence of Arthrospira platensis NIES-3807.</title>
        <authorList>
            <person name="Yamaguchi H."/>
            <person name="Suzuki S."/>
            <person name="Kawachi M."/>
        </authorList>
    </citation>
    <scope>NUCLEOTIDE SEQUENCE [LARGE SCALE GENOMIC DNA]</scope>
    <source>
        <strain evidence="1 2">NIES-3807</strain>
    </source>
</reference>